<comment type="catalytic activity">
    <reaction evidence="1">
        <text>alpha-D-glucose 6-phosphate = beta-D-glucose 6-phosphate</text>
        <dbReference type="Rhea" id="RHEA:16249"/>
        <dbReference type="ChEBI" id="CHEBI:58225"/>
        <dbReference type="ChEBI" id="CHEBI:58247"/>
        <dbReference type="EC" id="5.1.3.15"/>
    </reaction>
</comment>
<protein>
    <recommendedName>
        <fullName evidence="4">Putative glucose-6-phosphate 1-epimerase</fullName>
        <ecNumber evidence="4">5.1.3.15</ecNumber>
    </recommendedName>
</protein>
<dbReference type="Gene3D" id="2.70.98.10">
    <property type="match status" value="1"/>
</dbReference>
<evidence type="ECO:0000256" key="3">
    <source>
        <dbReference type="ARBA" id="ARBA00023235"/>
    </source>
</evidence>
<evidence type="ECO:0000256" key="1">
    <source>
        <dbReference type="ARBA" id="ARBA00001096"/>
    </source>
</evidence>
<dbReference type="PANTHER" id="PTHR11122">
    <property type="entry name" value="APOSPORY-ASSOCIATED PROTEIN C-RELATED"/>
    <property type="match status" value="1"/>
</dbReference>
<feature type="active site" evidence="5">
    <location>
        <position position="271"/>
    </location>
</feature>
<dbReference type="GO" id="GO:0005975">
    <property type="term" value="P:carbohydrate metabolic process"/>
    <property type="evidence" value="ECO:0007669"/>
    <property type="project" value="InterPro"/>
</dbReference>
<keyword evidence="3 4" id="KW-0413">Isomerase</keyword>
<dbReference type="InterPro" id="IPR008183">
    <property type="entry name" value="Aldose_1/G6P_1-epimerase"/>
</dbReference>
<dbReference type="AlphaFoldDB" id="D1BIE3"/>
<comment type="similarity">
    <text evidence="2 4">Belongs to the glucose-6-phosphate 1-epimerase family.</text>
</comment>
<dbReference type="HOGENOM" id="CLU_048345_4_0_11"/>
<feature type="active site" evidence="5">
    <location>
        <position position="166"/>
    </location>
</feature>
<dbReference type="SUPFAM" id="SSF74650">
    <property type="entry name" value="Galactose mutarotase-like"/>
    <property type="match status" value="1"/>
</dbReference>
<dbReference type="CDD" id="cd09020">
    <property type="entry name" value="D-hex-6-P-epi_like"/>
    <property type="match status" value="1"/>
</dbReference>
<dbReference type="EMBL" id="CP001819">
    <property type="protein sequence ID" value="ACZ22120.1"/>
    <property type="molecule type" value="Genomic_DNA"/>
</dbReference>
<evidence type="ECO:0000256" key="2">
    <source>
        <dbReference type="ARBA" id="ARBA00005866"/>
    </source>
</evidence>
<dbReference type="eggNOG" id="COG0676">
    <property type="taxonomic scope" value="Bacteria"/>
</dbReference>
<evidence type="ECO:0000313" key="6">
    <source>
        <dbReference type="EMBL" id="ACZ22120.1"/>
    </source>
</evidence>
<dbReference type="PANTHER" id="PTHR11122:SF13">
    <property type="entry name" value="GLUCOSE-6-PHOSPHATE 1-EPIMERASE"/>
    <property type="match status" value="1"/>
</dbReference>
<accession>D1BIE3</accession>
<evidence type="ECO:0000256" key="4">
    <source>
        <dbReference type="PIRNR" id="PIRNR016020"/>
    </source>
</evidence>
<dbReference type="Proteomes" id="UP000000322">
    <property type="component" value="Chromosome"/>
</dbReference>
<dbReference type="InterPro" id="IPR011013">
    <property type="entry name" value="Gal_mutarotase_sf_dom"/>
</dbReference>
<name>D1BIE3_SANKS</name>
<evidence type="ECO:0000313" key="7">
    <source>
        <dbReference type="Proteomes" id="UP000000322"/>
    </source>
</evidence>
<sequence length="300" mass="31640">MTTDSTAPALPPTVTSRTTPAGLEVLTVANAHGTAEVYLQGAHVTAWTPAGEDPVLWLSSASAFEPGVPVRGGIPICFPWFGARDGHPEAPAHGYARRTVWTLVGAHDDHETTVLRLALAAPADPALADLSGLDALYEVRVGRTLDVALTVTSTRDVPVRFEEAQHTYLRVLDVEATAVHGLEEVAYLDKTAAAGTDPHRTPEGAPLVPSGQVDRVYLGTSGPVQVVDAARTVRVTKSSSQSTVVWSPGAEVAAGMRDMGPGEWREMVCVESANVGEHAVVLEPGRPHTLGSSYEVLPRV</sequence>
<gene>
    <name evidence="6" type="ordered locus">Sked_22010</name>
</gene>
<dbReference type="EC" id="5.1.3.15" evidence="4"/>
<proteinExistence type="inferred from homology"/>
<keyword evidence="7" id="KW-1185">Reference proteome</keyword>
<reference evidence="6 7" key="1">
    <citation type="journal article" date="2009" name="Stand. Genomic Sci.">
        <title>Complete genome sequence of Sanguibacter keddieii type strain (ST-74).</title>
        <authorList>
            <person name="Ivanova N."/>
            <person name="Sikorski J."/>
            <person name="Sims D."/>
            <person name="Brettin T."/>
            <person name="Detter J.C."/>
            <person name="Han C."/>
            <person name="Lapidus A."/>
            <person name="Copeland A."/>
            <person name="Glavina Del Rio T."/>
            <person name="Nolan M."/>
            <person name="Chen F."/>
            <person name="Lucas S."/>
            <person name="Tice H."/>
            <person name="Cheng J.F."/>
            <person name="Bruce D."/>
            <person name="Goodwin L."/>
            <person name="Pitluck S."/>
            <person name="Pati A."/>
            <person name="Mavromatis K."/>
            <person name="Chen A."/>
            <person name="Palaniappan K."/>
            <person name="D'haeseleer P."/>
            <person name="Chain P."/>
            <person name="Bristow J."/>
            <person name="Eisen J.A."/>
            <person name="Markowitz V."/>
            <person name="Hugenholtz P."/>
            <person name="Goker M."/>
            <person name="Pukall R."/>
            <person name="Klenk H.P."/>
            <person name="Kyrpides N.C."/>
        </authorList>
    </citation>
    <scope>NUCLEOTIDE SEQUENCE [LARGE SCALE GENOMIC DNA]</scope>
    <source>
        <strain evidence="7">ATCC 51767 / DSM 10542 / NCFB 3025 / ST-74</strain>
    </source>
</reference>
<dbReference type="STRING" id="446469.Sked_22010"/>
<dbReference type="OrthoDB" id="9790727at2"/>
<dbReference type="InterPro" id="IPR014718">
    <property type="entry name" value="GH-type_carb-bd"/>
</dbReference>
<dbReference type="RefSeq" id="WP_012867189.1">
    <property type="nucleotide sequence ID" value="NC_013521.1"/>
</dbReference>
<dbReference type="Pfam" id="PF01263">
    <property type="entry name" value="Aldose_epim"/>
    <property type="match status" value="1"/>
</dbReference>
<dbReference type="GO" id="GO:0030246">
    <property type="term" value="F:carbohydrate binding"/>
    <property type="evidence" value="ECO:0007669"/>
    <property type="project" value="UniProtKB-UniRule"/>
</dbReference>
<dbReference type="KEGG" id="ske:Sked_22010"/>
<dbReference type="GO" id="GO:0047938">
    <property type="term" value="F:glucose-6-phosphate 1-epimerase activity"/>
    <property type="evidence" value="ECO:0007669"/>
    <property type="project" value="UniProtKB-UniRule"/>
</dbReference>
<organism evidence="6 7">
    <name type="scientific">Sanguibacter keddieii (strain ATCC 51767 / DSM 10542 / NCFB 3025 / ST-74)</name>
    <dbReference type="NCBI Taxonomy" id="446469"/>
    <lineage>
        <taxon>Bacteria</taxon>
        <taxon>Bacillati</taxon>
        <taxon>Actinomycetota</taxon>
        <taxon>Actinomycetes</taxon>
        <taxon>Micrococcales</taxon>
        <taxon>Sanguibacteraceae</taxon>
        <taxon>Sanguibacter</taxon>
    </lineage>
</organism>
<dbReference type="PIRSF" id="PIRSF016020">
    <property type="entry name" value="PHexose_mutarotase"/>
    <property type="match status" value="1"/>
</dbReference>
<evidence type="ECO:0000256" key="5">
    <source>
        <dbReference type="PIRSR" id="PIRSR016020-1"/>
    </source>
</evidence>
<dbReference type="InterPro" id="IPR025532">
    <property type="entry name" value="G6P_1-epimerase"/>
</dbReference>